<dbReference type="Pfam" id="PF07690">
    <property type="entry name" value="MFS_1"/>
    <property type="match status" value="1"/>
</dbReference>
<dbReference type="InterPro" id="IPR036259">
    <property type="entry name" value="MFS_trans_sf"/>
</dbReference>
<evidence type="ECO:0000256" key="3">
    <source>
        <dbReference type="ARBA" id="ARBA00022475"/>
    </source>
</evidence>
<feature type="transmembrane region" description="Helical" evidence="8">
    <location>
        <begin position="250"/>
        <end position="267"/>
    </location>
</feature>
<dbReference type="EMBL" id="CP001736">
    <property type="protein sequence ID" value="ADB29657.1"/>
    <property type="molecule type" value="Genomic_DNA"/>
</dbReference>
<evidence type="ECO:0000256" key="8">
    <source>
        <dbReference type="SAM" id="Phobius"/>
    </source>
</evidence>
<dbReference type="InterPro" id="IPR020846">
    <property type="entry name" value="MFS_dom"/>
</dbReference>
<proteinExistence type="predicted"/>
<feature type="transmembrane region" description="Helical" evidence="8">
    <location>
        <begin position="349"/>
        <end position="368"/>
    </location>
</feature>
<feature type="transmembrane region" description="Helical" evidence="8">
    <location>
        <begin position="32"/>
        <end position="55"/>
    </location>
</feature>
<evidence type="ECO:0000313" key="10">
    <source>
        <dbReference type="EMBL" id="ADB29657.1"/>
    </source>
</evidence>
<feature type="compositionally biased region" description="Low complexity" evidence="7">
    <location>
        <begin position="495"/>
        <end position="514"/>
    </location>
</feature>
<evidence type="ECO:0000256" key="4">
    <source>
        <dbReference type="ARBA" id="ARBA00022692"/>
    </source>
</evidence>
<feature type="transmembrane region" description="Helical" evidence="8">
    <location>
        <begin position="186"/>
        <end position="208"/>
    </location>
</feature>
<dbReference type="SUPFAM" id="SSF103473">
    <property type="entry name" value="MFS general substrate transporter"/>
    <property type="match status" value="1"/>
</dbReference>
<dbReference type="eggNOG" id="COG0477">
    <property type="taxonomic scope" value="Bacteria"/>
</dbReference>
<dbReference type="PANTHER" id="PTHR42718:SF46">
    <property type="entry name" value="BLR6921 PROTEIN"/>
    <property type="match status" value="1"/>
</dbReference>
<dbReference type="InterPro" id="IPR004638">
    <property type="entry name" value="EmrB-like"/>
</dbReference>
<evidence type="ECO:0000256" key="6">
    <source>
        <dbReference type="ARBA" id="ARBA00023136"/>
    </source>
</evidence>
<feature type="transmembrane region" description="Helical" evidence="8">
    <location>
        <begin position="124"/>
        <end position="147"/>
    </location>
</feature>
<dbReference type="PANTHER" id="PTHR42718">
    <property type="entry name" value="MAJOR FACILITATOR SUPERFAMILY MULTIDRUG TRANSPORTER MFSC"/>
    <property type="match status" value="1"/>
</dbReference>
<feature type="domain" description="Major facilitator superfamily (MFS) profile" evidence="9">
    <location>
        <begin position="33"/>
        <end position="489"/>
    </location>
</feature>
<evidence type="ECO:0000313" key="11">
    <source>
        <dbReference type="Proteomes" id="UP000007967"/>
    </source>
</evidence>
<evidence type="ECO:0000256" key="5">
    <source>
        <dbReference type="ARBA" id="ARBA00022989"/>
    </source>
</evidence>
<dbReference type="HOGENOM" id="CLU_000960_28_2_11"/>
<dbReference type="CDD" id="cd17321">
    <property type="entry name" value="MFS_MMR_MDR_like"/>
    <property type="match status" value="1"/>
</dbReference>
<reference evidence="11" key="1">
    <citation type="submission" date="2009-09" db="EMBL/GenBank/DDBJ databases">
        <title>The complete genome of Kribbella flavida DSM 17836.</title>
        <authorList>
            <consortium name="US DOE Joint Genome Institute (JGI-PGF)"/>
            <person name="Lucas S."/>
            <person name="Copeland A."/>
            <person name="Lapidus A."/>
            <person name="Glavina del Rio T."/>
            <person name="Dalin E."/>
            <person name="Tice H."/>
            <person name="Bruce D."/>
            <person name="Goodwin L."/>
            <person name="Pitluck S."/>
            <person name="Kyrpides N."/>
            <person name="Mavromatis K."/>
            <person name="Ivanova N."/>
            <person name="Saunders E."/>
            <person name="Brettin T."/>
            <person name="Detter J.C."/>
            <person name="Han C."/>
            <person name="Larimer F."/>
            <person name="Land M."/>
            <person name="Hauser L."/>
            <person name="Markowitz V."/>
            <person name="Cheng J.-F."/>
            <person name="Hugenholtz P."/>
            <person name="Woyke T."/>
            <person name="Wu D."/>
            <person name="Pukall R."/>
            <person name="Klenk H.-P."/>
            <person name="Eisen J.A."/>
        </authorList>
    </citation>
    <scope>NUCLEOTIDE SEQUENCE [LARGE SCALE GENOMIC DNA]</scope>
    <source>
        <strain evidence="11">DSM 17836 / JCM 10339 / NBRC 14399</strain>
    </source>
</reference>
<comment type="subcellular location">
    <subcellularLocation>
        <location evidence="1">Cell membrane</location>
        <topology evidence="1">Multi-pass membrane protein</topology>
    </subcellularLocation>
</comment>
<evidence type="ECO:0000256" key="1">
    <source>
        <dbReference type="ARBA" id="ARBA00004651"/>
    </source>
</evidence>
<keyword evidence="11" id="KW-1185">Reference proteome</keyword>
<dbReference type="GO" id="GO:0022857">
    <property type="term" value="F:transmembrane transporter activity"/>
    <property type="evidence" value="ECO:0007669"/>
    <property type="project" value="InterPro"/>
</dbReference>
<feature type="transmembrane region" description="Helical" evidence="8">
    <location>
        <begin position="417"/>
        <end position="440"/>
    </location>
</feature>
<feature type="transmembrane region" description="Helical" evidence="8">
    <location>
        <begin position="159"/>
        <end position="180"/>
    </location>
</feature>
<dbReference type="InterPro" id="IPR011701">
    <property type="entry name" value="MFS"/>
</dbReference>
<feature type="transmembrane region" description="Helical" evidence="8">
    <location>
        <begin position="374"/>
        <end position="396"/>
    </location>
</feature>
<dbReference type="PROSITE" id="PS50850">
    <property type="entry name" value="MFS"/>
    <property type="match status" value="1"/>
</dbReference>
<gene>
    <name evidence="10" type="ordered locus">Kfla_0535</name>
</gene>
<dbReference type="Gene3D" id="1.20.1720.10">
    <property type="entry name" value="Multidrug resistance protein D"/>
    <property type="match status" value="1"/>
</dbReference>
<name>D2PW00_KRIFD</name>
<dbReference type="Gene3D" id="1.20.1250.20">
    <property type="entry name" value="MFS general substrate transporter like domains"/>
    <property type="match status" value="1"/>
</dbReference>
<feature type="transmembrane region" description="Helical" evidence="8">
    <location>
        <begin position="67"/>
        <end position="87"/>
    </location>
</feature>
<feature type="region of interest" description="Disordered" evidence="7">
    <location>
        <begin position="493"/>
        <end position="514"/>
    </location>
</feature>
<accession>D2PW00</accession>
<evidence type="ECO:0000259" key="9">
    <source>
        <dbReference type="PROSITE" id="PS50850"/>
    </source>
</evidence>
<keyword evidence="2" id="KW-0813">Transport</keyword>
<evidence type="ECO:0000256" key="7">
    <source>
        <dbReference type="SAM" id="MobiDB-lite"/>
    </source>
</evidence>
<feature type="transmembrane region" description="Helical" evidence="8">
    <location>
        <begin position="317"/>
        <end position="337"/>
    </location>
</feature>
<dbReference type="AlphaFoldDB" id="D2PW00"/>
<keyword evidence="4 8" id="KW-0812">Transmembrane</keyword>
<dbReference type="KEGG" id="kfl:Kfla_0535"/>
<dbReference type="OrthoDB" id="4668943at2"/>
<feature type="transmembrane region" description="Helical" evidence="8">
    <location>
        <begin position="220"/>
        <end position="238"/>
    </location>
</feature>
<dbReference type="GO" id="GO:0005886">
    <property type="term" value="C:plasma membrane"/>
    <property type="evidence" value="ECO:0007669"/>
    <property type="project" value="UniProtKB-SubCell"/>
</dbReference>
<sequence length="514" mass="52929">MSATSAAPAGAQSEPPASPPATGSGAARRPGVVLAVIVITQLMVILDGTVVNIAMPKIQTALDFSPANLSWVQNAYALAFGGLLLLGARAGDLLGRRRVFVTGVTVFTAASLLGGLAPTAELLLAARVLQGVGGAIAAPAALTLLMLTFKEGPERMKALGLYSLVSSGGASVGLVVGGMLTDWVSWRWGLFINVPIGIALVVAARRVLTETPRERGRFDVAGALTSTVGITALVYGFIRVAEAGWSAPEVLASFAVGVVLLAGFVLIERRVSHPIVPLRMFRNADRVASYLTMLLLVGTMFGMFFFLTQYLQGVLEFSPLAAGLAFLPMTGLLFASSRIVPRLTGRMDNGLMMIAGSVSVLAGMIWLTRLSLDSSYLGGVVGPLVLFGAGAGLIFIPLTGRALSGVPAEDAGAASGLLNVLQQVGGALGLGILVTVFGTASRNATPGTTDPAEAAREILTDGVHAAFIGSAIYAALTLLVIVVGVRPWNRRKAVTPETATEPAAVEPAVAEAHI</sequence>
<organism evidence="10 11">
    <name type="scientific">Kribbella flavida (strain DSM 17836 / JCM 10339 / NBRC 14399)</name>
    <dbReference type="NCBI Taxonomy" id="479435"/>
    <lineage>
        <taxon>Bacteria</taxon>
        <taxon>Bacillati</taxon>
        <taxon>Actinomycetota</taxon>
        <taxon>Actinomycetes</taxon>
        <taxon>Propionibacteriales</taxon>
        <taxon>Kribbellaceae</taxon>
        <taxon>Kribbella</taxon>
    </lineage>
</organism>
<feature type="transmembrane region" description="Helical" evidence="8">
    <location>
        <begin position="99"/>
        <end position="118"/>
    </location>
</feature>
<feature type="transmembrane region" description="Helical" evidence="8">
    <location>
        <begin position="465"/>
        <end position="485"/>
    </location>
</feature>
<keyword evidence="3" id="KW-1003">Cell membrane</keyword>
<dbReference type="RefSeq" id="WP_012918213.1">
    <property type="nucleotide sequence ID" value="NC_013729.1"/>
</dbReference>
<feature type="region of interest" description="Disordered" evidence="7">
    <location>
        <begin position="1"/>
        <end position="26"/>
    </location>
</feature>
<protein>
    <submittedName>
        <fullName evidence="10">Drug resistance transporter, EmrB/QacA subfamily</fullName>
    </submittedName>
</protein>
<keyword evidence="5 8" id="KW-1133">Transmembrane helix</keyword>
<dbReference type="Proteomes" id="UP000007967">
    <property type="component" value="Chromosome"/>
</dbReference>
<evidence type="ECO:0000256" key="2">
    <source>
        <dbReference type="ARBA" id="ARBA00022448"/>
    </source>
</evidence>
<reference evidence="10 11" key="2">
    <citation type="journal article" date="2010" name="Stand. Genomic Sci.">
        <title>Complete genome sequence of Kribbella flavida type strain (IFO 14399).</title>
        <authorList>
            <person name="Pukall R."/>
            <person name="Lapidus A."/>
            <person name="Glavina Del Rio T."/>
            <person name="Copeland A."/>
            <person name="Tice H."/>
            <person name="Cheng J.-F."/>
            <person name="Lucas S."/>
            <person name="Chen F."/>
            <person name="Nolan M."/>
            <person name="LaButti K."/>
            <person name="Pati A."/>
            <person name="Ivanova N."/>
            <person name="Mavrommatis K."/>
            <person name="Mikhailova N."/>
            <person name="Pitluck S."/>
            <person name="Bruce D."/>
            <person name="Goodwin L."/>
            <person name="Land M."/>
            <person name="Hauser L."/>
            <person name="Chang Y.-J."/>
            <person name="Jeffries C.D."/>
            <person name="Chen A."/>
            <person name="Palaniappan K."/>
            <person name="Chain P."/>
            <person name="Rohde M."/>
            <person name="Goeker M."/>
            <person name="Bristow J."/>
            <person name="Eisen J.A."/>
            <person name="Markowitz V."/>
            <person name="Hugenholtz P."/>
            <person name="Kyrpides N.C."/>
            <person name="Klenk H.-P."/>
            <person name="Brettin T."/>
        </authorList>
    </citation>
    <scope>NUCLEOTIDE SEQUENCE [LARGE SCALE GENOMIC DNA]</scope>
    <source>
        <strain evidence="11">DSM 17836 / JCM 10339 / NBRC 14399</strain>
    </source>
</reference>
<dbReference type="NCBIfam" id="TIGR00711">
    <property type="entry name" value="efflux_EmrB"/>
    <property type="match status" value="1"/>
</dbReference>
<keyword evidence="6 8" id="KW-0472">Membrane</keyword>
<feature type="transmembrane region" description="Helical" evidence="8">
    <location>
        <begin position="287"/>
        <end position="311"/>
    </location>
</feature>